<dbReference type="PANTHER" id="PTHR14097:SF7">
    <property type="entry name" value="OXIDOREDUCTASE HTATIP2"/>
    <property type="match status" value="1"/>
</dbReference>
<dbReference type="Proteomes" id="UP000245461">
    <property type="component" value="Unassembled WGS sequence"/>
</dbReference>
<evidence type="ECO:0000313" key="3">
    <source>
        <dbReference type="Proteomes" id="UP000245461"/>
    </source>
</evidence>
<dbReference type="OrthoDB" id="9798632at2"/>
<evidence type="ECO:0000313" key="2">
    <source>
        <dbReference type="EMBL" id="PWR25627.1"/>
    </source>
</evidence>
<accession>A0A317EF50</accession>
<keyword evidence="3" id="KW-1185">Reference proteome</keyword>
<dbReference type="AlphaFoldDB" id="A0A317EF50"/>
<comment type="caution">
    <text evidence="2">The sequence shown here is derived from an EMBL/GenBank/DDBJ whole genome shotgun (WGS) entry which is preliminary data.</text>
</comment>
<dbReference type="RefSeq" id="WP_109901796.1">
    <property type="nucleotide sequence ID" value="NZ_QGLE01000001.1"/>
</dbReference>
<dbReference type="InterPro" id="IPR036291">
    <property type="entry name" value="NAD(P)-bd_dom_sf"/>
</dbReference>
<proteinExistence type="predicted"/>
<gene>
    <name evidence="2" type="ORF">DKG74_01285</name>
</gene>
<reference evidence="2 3" key="1">
    <citation type="submission" date="2018-05" db="EMBL/GenBank/DDBJ databases">
        <title>Zavarzinia sp. HR-AS.</title>
        <authorList>
            <person name="Lee Y."/>
            <person name="Jeon C.O."/>
        </authorList>
    </citation>
    <scope>NUCLEOTIDE SEQUENCE [LARGE SCALE GENOMIC DNA]</scope>
    <source>
        <strain evidence="2 3">HR-AS</strain>
    </source>
</reference>
<dbReference type="Gene3D" id="3.40.50.720">
    <property type="entry name" value="NAD(P)-binding Rossmann-like Domain"/>
    <property type="match status" value="1"/>
</dbReference>
<dbReference type="EMBL" id="QGLE01000001">
    <property type="protein sequence ID" value="PWR25627.1"/>
    <property type="molecule type" value="Genomic_DNA"/>
</dbReference>
<dbReference type="Pfam" id="PF13460">
    <property type="entry name" value="NAD_binding_10"/>
    <property type="match status" value="1"/>
</dbReference>
<dbReference type="InterPro" id="IPR016040">
    <property type="entry name" value="NAD(P)-bd_dom"/>
</dbReference>
<sequence>MKFLLLGATGAVGRAVLRQLLADDAVTAVIAPTRRPLTPAPKLTNPLTDFAALPGEGDIWQADAVVSALGTTQKIAGSRDAFRRVDLDLVIATAAAARRAGSASLAVVSSVGAASRSPSFYLRTKGEMEAALRALGYPSLTIVRPSMIDARRDPPRGLEEWGTKAFRLFAPLIPARYRAVTPEQIARTLIAAARAAAPGVRVIESEDIG</sequence>
<evidence type="ECO:0000259" key="1">
    <source>
        <dbReference type="Pfam" id="PF13460"/>
    </source>
</evidence>
<name>A0A317EF50_9PROT</name>
<protein>
    <submittedName>
        <fullName evidence="2">NAD-dependent dehydratase</fullName>
    </submittedName>
</protein>
<feature type="domain" description="NAD(P)-binding" evidence="1">
    <location>
        <begin position="7"/>
        <end position="151"/>
    </location>
</feature>
<organism evidence="2 3">
    <name type="scientific">Zavarzinia aquatilis</name>
    <dbReference type="NCBI Taxonomy" id="2211142"/>
    <lineage>
        <taxon>Bacteria</taxon>
        <taxon>Pseudomonadati</taxon>
        <taxon>Pseudomonadota</taxon>
        <taxon>Alphaproteobacteria</taxon>
        <taxon>Rhodospirillales</taxon>
        <taxon>Zavarziniaceae</taxon>
        <taxon>Zavarzinia</taxon>
    </lineage>
</organism>
<dbReference type="PANTHER" id="PTHR14097">
    <property type="entry name" value="OXIDOREDUCTASE HTATIP2"/>
    <property type="match status" value="1"/>
</dbReference>
<dbReference type="SUPFAM" id="SSF51735">
    <property type="entry name" value="NAD(P)-binding Rossmann-fold domains"/>
    <property type="match status" value="1"/>
</dbReference>